<name>A0ACC2GAV1_DALPE</name>
<gene>
    <name evidence="1" type="ORF">DPEC_G00182410</name>
</gene>
<evidence type="ECO:0000313" key="1">
    <source>
        <dbReference type="EMBL" id="KAJ8000635.1"/>
    </source>
</evidence>
<keyword evidence="2" id="KW-1185">Reference proteome</keyword>
<organism evidence="1 2">
    <name type="scientific">Dallia pectoralis</name>
    <name type="common">Alaska blackfish</name>
    <dbReference type="NCBI Taxonomy" id="75939"/>
    <lineage>
        <taxon>Eukaryota</taxon>
        <taxon>Metazoa</taxon>
        <taxon>Chordata</taxon>
        <taxon>Craniata</taxon>
        <taxon>Vertebrata</taxon>
        <taxon>Euteleostomi</taxon>
        <taxon>Actinopterygii</taxon>
        <taxon>Neopterygii</taxon>
        <taxon>Teleostei</taxon>
        <taxon>Protacanthopterygii</taxon>
        <taxon>Esociformes</taxon>
        <taxon>Umbridae</taxon>
        <taxon>Dallia</taxon>
    </lineage>
</organism>
<evidence type="ECO:0000313" key="2">
    <source>
        <dbReference type="Proteomes" id="UP001157502"/>
    </source>
</evidence>
<proteinExistence type="predicted"/>
<sequence>MSKLVHCRPLRTAGEVFNHIKAALRDSTCAPPTSFLGCTKAQALHLARGETVKELIEKDKIHPAPLKQIGGVRPRGPITLSKPG</sequence>
<reference evidence="1" key="1">
    <citation type="submission" date="2021-05" db="EMBL/GenBank/DDBJ databases">
        <authorList>
            <person name="Pan Q."/>
            <person name="Jouanno E."/>
            <person name="Zahm M."/>
            <person name="Klopp C."/>
            <person name="Cabau C."/>
            <person name="Louis A."/>
            <person name="Berthelot C."/>
            <person name="Parey E."/>
            <person name="Roest Crollius H."/>
            <person name="Montfort J."/>
            <person name="Robinson-Rechavi M."/>
            <person name="Bouchez O."/>
            <person name="Lampietro C."/>
            <person name="Lopez Roques C."/>
            <person name="Donnadieu C."/>
            <person name="Postlethwait J."/>
            <person name="Bobe J."/>
            <person name="Dillon D."/>
            <person name="Chandos A."/>
            <person name="von Hippel F."/>
            <person name="Guiguen Y."/>
        </authorList>
    </citation>
    <scope>NUCLEOTIDE SEQUENCE</scope>
    <source>
        <strain evidence="1">YG-Jan2019</strain>
    </source>
</reference>
<protein>
    <submittedName>
        <fullName evidence="1">Uncharacterized protein</fullName>
    </submittedName>
</protein>
<dbReference type="Proteomes" id="UP001157502">
    <property type="component" value="Chromosome 15"/>
</dbReference>
<dbReference type="EMBL" id="CM055742">
    <property type="protein sequence ID" value="KAJ8000635.1"/>
    <property type="molecule type" value="Genomic_DNA"/>
</dbReference>
<accession>A0ACC2GAV1</accession>
<comment type="caution">
    <text evidence="1">The sequence shown here is derived from an EMBL/GenBank/DDBJ whole genome shotgun (WGS) entry which is preliminary data.</text>
</comment>